<keyword evidence="12" id="KW-1185">Reference proteome</keyword>
<reference evidence="11" key="1">
    <citation type="submission" date="2016-07" db="EMBL/GenBank/DDBJ databases">
        <title>Comparative genomics of the Campylobacter concisus group.</title>
        <authorList>
            <person name="Miller W.G."/>
            <person name="Yee E."/>
            <person name="Chapman M.H."/>
            <person name="Huynh S."/>
            <person name="Bono J.L."/>
            <person name="On S.L.W."/>
            <person name="StLeger J."/>
            <person name="Foster G."/>
            <person name="Parker C.T."/>
        </authorList>
    </citation>
    <scope>NUCLEOTIDE SEQUENCE</scope>
    <source>
        <strain evidence="11">525.92</strain>
    </source>
</reference>
<dbReference type="EC" id="3.5.2.6" evidence="3"/>
<dbReference type="Pfam" id="PF08238">
    <property type="entry name" value="Sel1"/>
    <property type="match status" value="3"/>
</dbReference>
<evidence type="ECO:0000256" key="5">
    <source>
        <dbReference type="ARBA" id="ARBA00022801"/>
    </source>
</evidence>
<evidence type="ECO:0000313" key="11">
    <source>
        <dbReference type="EMBL" id="EAT99762.2"/>
    </source>
</evidence>
<dbReference type="HOGENOM" id="CLU_1451927_0_0_7"/>
<accession>A7GWR6</accession>
<evidence type="ECO:0000256" key="1">
    <source>
        <dbReference type="ARBA" id="ARBA00001526"/>
    </source>
</evidence>
<keyword evidence="4" id="KW-0677">Repeat</keyword>
<keyword evidence="7" id="KW-1015">Disulfide bond</keyword>
<dbReference type="GO" id="GO:0008800">
    <property type="term" value="F:beta-lactamase activity"/>
    <property type="evidence" value="ECO:0007669"/>
    <property type="project" value="UniProtKB-EC"/>
</dbReference>
<dbReference type="Proteomes" id="UP000006380">
    <property type="component" value="Chromosome"/>
</dbReference>
<sequence length="186" mass="20801">MRKIVFSLLILSAFLQALVHGSQDVGLSSQTKHEQTSPDTKQPQTEHKQQKPPVRIIYKGVSKTPIYLCERGDMLGCFRAAEIYYSGSGVKRNVRTAVIYFKRSCLGGYGPACTSLGDLYRLEGGFNSRKKAIGLYEEGCKKNDGAACFVLGTYYKSGDMVKKNEVKSVKFLERACELKYEKACER</sequence>
<feature type="chain" id="PRO_5039908151" description="beta-lactamase" evidence="10">
    <location>
        <begin position="18"/>
        <end position="186"/>
    </location>
</feature>
<dbReference type="KEGG" id="ccv:CCV52592_2145"/>
<dbReference type="OrthoDB" id="5357698at2"/>
<dbReference type="STRING" id="360105.CCV52592_2145"/>
<dbReference type="SMART" id="SM00671">
    <property type="entry name" value="SEL1"/>
    <property type="match status" value="3"/>
</dbReference>
<dbReference type="PANTHER" id="PTHR13891">
    <property type="entry name" value="CYTOCHROME C OXIDASE ASSEMBLY FACTOR 7"/>
    <property type="match status" value="1"/>
</dbReference>
<evidence type="ECO:0000256" key="9">
    <source>
        <dbReference type="SAM" id="MobiDB-lite"/>
    </source>
</evidence>
<evidence type="ECO:0000256" key="8">
    <source>
        <dbReference type="ARBA" id="ARBA00023251"/>
    </source>
</evidence>
<dbReference type="SUPFAM" id="SSF81901">
    <property type="entry name" value="HCP-like"/>
    <property type="match status" value="1"/>
</dbReference>
<dbReference type="GO" id="GO:0046677">
    <property type="term" value="P:response to antibiotic"/>
    <property type="evidence" value="ECO:0007669"/>
    <property type="project" value="UniProtKB-KW"/>
</dbReference>
<feature type="signal peptide" evidence="10">
    <location>
        <begin position="1"/>
        <end position="17"/>
    </location>
</feature>
<proteinExistence type="inferred from homology"/>
<evidence type="ECO:0000256" key="4">
    <source>
        <dbReference type="ARBA" id="ARBA00022737"/>
    </source>
</evidence>
<comment type="similarity">
    <text evidence="2">Belongs to the hcp beta-lactamase family.</text>
</comment>
<dbReference type="AlphaFoldDB" id="A7GWR6"/>
<organism evidence="11 12">
    <name type="scientific">Campylobacter curvus (strain 525.92)</name>
    <dbReference type="NCBI Taxonomy" id="360105"/>
    <lineage>
        <taxon>Bacteria</taxon>
        <taxon>Pseudomonadati</taxon>
        <taxon>Campylobacterota</taxon>
        <taxon>Epsilonproteobacteria</taxon>
        <taxon>Campylobacterales</taxon>
        <taxon>Campylobacteraceae</taxon>
        <taxon>Campylobacter</taxon>
    </lineage>
</organism>
<dbReference type="InterPro" id="IPR006597">
    <property type="entry name" value="Sel1-like"/>
</dbReference>
<gene>
    <name evidence="11" type="ORF">CCV52592_2145</name>
</gene>
<keyword evidence="6" id="KW-0802">TPR repeat</keyword>
<evidence type="ECO:0000313" key="12">
    <source>
        <dbReference type="Proteomes" id="UP000006380"/>
    </source>
</evidence>
<comment type="catalytic activity">
    <reaction evidence="1">
        <text>a beta-lactam + H2O = a substituted beta-amino acid</text>
        <dbReference type="Rhea" id="RHEA:20401"/>
        <dbReference type="ChEBI" id="CHEBI:15377"/>
        <dbReference type="ChEBI" id="CHEBI:35627"/>
        <dbReference type="ChEBI" id="CHEBI:140347"/>
        <dbReference type="EC" id="3.5.2.6"/>
    </reaction>
</comment>
<feature type="region of interest" description="Disordered" evidence="9">
    <location>
        <begin position="28"/>
        <end position="54"/>
    </location>
</feature>
<dbReference type="Gene3D" id="1.25.40.10">
    <property type="entry name" value="Tetratricopeptide repeat domain"/>
    <property type="match status" value="1"/>
</dbReference>
<keyword evidence="5" id="KW-0378">Hydrolase</keyword>
<evidence type="ECO:0000256" key="7">
    <source>
        <dbReference type="ARBA" id="ARBA00023157"/>
    </source>
</evidence>
<evidence type="ECO:0000256" key="10">
    <source>
        <dbReference type="SAM" id="SignalP"/>
    </source>
</evidence>
<evidence type="ECO:0000256" key="3">
    <source>
        <dbReference type="ARBA" id="ARBA00012865"/>
    </source>
</evidence>
<dbReference type="PANTHER" id="PTHR13891:SF1">
    <property type="entry name" value="CYTOCHROME C OXIDASE ASSEMBLY FACTOR 7"/>
    <property type="match status" value="1"/>
</dbReference>
<dbReference type="RefSeq" id="WP_011991868.1">
    <property type="nucleotide sequence ID" value="NC_009715.2"/>
</dbReference>
<keyword evidence="10" id="KW-0732">Signal</keyword>
<dbReference type="InterPro" id="IPR040239">
    <property type="entry name" value="HcpB-like"/>
</dbReference>
<evidence type="ECO:0000256" key="2">
    <source>
        <dbReference type="ARBA" id="ARBA00008486"/>
    </source>
</evidence>
<dbReference type="EMBL" id="CP000767">
    <property type="protein sequence ID" value="EAT99762.2"/>
    <property type="molecule type" value="Genomic_DNA"/>
</dbReference>
<protein>
    <recommendedName>
        <fullName evidence="3">beta-lactamase</fullName>
        <ecNumber evidence="3">3.5.2.6</ecNumber>
    </recommendedName>
</protein>
<keyword evidence="8" id="KW-0046">Antibiotic resistance</keyword>
<dbReference type="InterPro" id="IPR011990">
    <property type="entry name" value="TPR-like_helical_dom_sf"/>
</dbReference>
<name>A7GWR6_CAMC5</name>
<evidence type="ECO:0000256" key="6">
    <source>
        <dbReference type="ARBA" id="ARBA00022803"/>
    </source>
</evidence>